<dbReference type="InterPro" id="IPR001160">
    <property type="entry name" value="Peptidase_M20C"/>
</dbReference>
<evidence type="ECO:0000313" key="22">
    <source>
        <dbReference type="Proteomes" id="UP000702954"/>
    </source>
</evidence>
<dbReference type="Pfam" id="PF01546">
    <property type="entry name" value="Peptidase_M20"/>
    <property type="match status" value="1"/>
</dbReference>
<name>A0A4R3JKF3_9FIRM</name>
<keyword evidence="3" id="KW-0645">Protease</keyword>
<evidence type="ECO:0000313" key="19">
    <source>
        <dbReference type="EMBL" id="GBU04682.1"/>
    </source>
</evidence>
<dbReference type="Proteomes" id="UP000702954">
    <property type="component" value="Unassembled WGS sequence"/>
</dbReference>
<dbReference type="NCBIfam" id="TIGR01893">
    <property type="entry name" value="aa-his-dipept"/>
    <property type="match status" value="1"/>
</dbReference>
<dbReference type="PIRSF" id="PIRSF016599">
    <property type="entry name" value="Xaa-His_dipept"/>
    <property type="match status" value="1"/>
</dbReference>
<evidence type="ECO:0000256" key="2">
    <source>
        <dbReference type="ARBA" id="ARBA00001947"/>
    </source>
</evidence>
<dbReference type="EMBL" id="SLZV01000017">
    <property type="protein sequence ID" value="TCS66778.1"/>
    <property type="molecule type" value="Genomic_DNA"/>
</dbReference>
<dbReference type="Gene3D" id="3.40.630.10">
    <property type="entry name" value="Zn peptidases"/>
    <property type="match status" value="2"/>
</dbReference>
<evidence type="ECO:0000256" key="4">
    <source>
        <dbReference type="ARBA" id="ARBA00022723"/>
    </source>
</evidence>
<dbReference type="FunFam" id="3.40.630.10:FF:000015">
    <property type="entry name" value="Aminoacyl-histidine dipeptidase PepD"/>
    <property type="match status" value="1"/>
</dbReference>
<evidence type="ECO:0000256" key="11">
    <source>
        <dbReference type="ARBA" id="ARBA00044252"/>
    </source>
</evidence>
<evidence type="ECO:0000256" key="17">
    <source>
        <dbReference type="ARBA" id="ARBA00078074"/>
    </source>
</evidence>
<evidence type="ECO:0000256" key="8">
    <source>
        <dbReference type="ARBA" id="ARBA00023285"/>
    </source>
</evidence>
<comment type="cofactor">
    <cofactor evidence="1">
        <name>Co(2+)</name>
        <dbReference type="ChEBI" id="CHEBI:48828"/>
    </cofactor>
</comment>
<comment type="caution">
    <text evidence="20">The sequence shown here is derived from an EMBL/GenBank/DDBJ whole genome shotgun (WGS) entry which is preliminary data.</text>
</comment>
<reference evidence="20 21" key="2">
    <citation type="submission" date="2019-03" db="EMBL/GenBank/DDBJ databases">
        <title>Genomic Encyclopedia of Type Strains, Phase IV (KMG-IV): sequencing the most valuable type-strain genomes for metagenomic binning, comparative biology and taxonomic classification.</title>
        <authorList>
            <person name="Goeker M."/>
        </authorList>
    </citation>
    <scope>NUCLEOTIDE SEQUENCE [LARGE SCALE GENOMIC DNA]</scope>
    <source>
        <strain evidence="20 21">DSM 103426</strain>
    </source>
</reference>
<evidence type="ECO:0000256" key="1">
    <source>
        <dbReference type="ARBA" id="ARBA00001941"/>
    </source>
</evidence>
<keyword evidence="22" id="KW-1185">Reference proteome</keyword>
<dbReference type="InterPro" id="IPR011650">
    <property type="entry name" value="Peptidase_M20_dimer"/>
</dbReference>
<dbReference type="EMBL" id="BHEO01000005">
    <property type="protein sequence ID" value="GBU04682.1"/>
    <property type="molecule type" value="Genomic_DNA"/>
</dbReference>
<evidence type="ECO:0000256" key="16">
    <source>
        <dbReference type="ARBA" id="ARBA00077688"/>
    </source>
</evidence>
<feature type="domain" description="Peptidase M20 dimerisation" evidence="18">
    <location>
        <begin position="207"/>
        <end position="291"/>
    </location>
</feature>
<keyword evidence="4" id="KW-0479">Metal-binding</keyword>
<dbReference type="GO" id="GO:0006508">
    <property type="term" value="P:proteolysis"/>
    <property type="evidence" value="ECO:0007669"/>
    <property type="project" value="UniProtKB-KW"/>
</dbReference>
<evidence type="ECO:0000256" key="12">
    <source>
        <dbReference type="ARBA" id="ARBA00061423"/>
    </source>
</evidence>
<dbReference type="FunFam" id="3.40.630.10:FF:000018">
    <property type="entry name" value="Aminoacyl-histidine dipeptidase PepD"/>
    <property type="match status" value="1"/>
</dbReference>
<dbReference type="GO" id="GO:0070573">
    <property type="term" value="F:metallodipeptidase activity"/>
    <property type="evidence" value="ECO:0007669"/>
    <property type="project" value="TreeGrafter"/>
</dbReference>
<evidence type="ECO:0000259" key="18">
    <source>
        <dbReference type="Pfam" id="PF07687"/>
    </source>
</evidence>
<sequence>MSVLKGFEPANVLSYFEELCKIPHGSGNTKAISDYCVQFAKDHNLRYVQDEYNDVIIYKDGTEGFENSSPVIIQGHLDMVCEKTLDSTHDFMKDPLDLKVENGYLYAQDTSLGGDDGIAIAYALSVLASDTIAHPPIEAVFTVDEETSMLGAEKLDMSLLKGRRLLNIDSEEEGVLTCGCAGGLRQHVTFDFQKVEKEGTEIELWIKGLLGGHSGSDIHKQRGNAVKLSSRMYIHLSKTFAMDLISIDGGEKDNVITYSAKMRVLVDSAQAEDFITAVREEEAIWKKEFSNDETGLNIEITNAGQKNITVIAPADSSRIMKFIYAVPQGLICSDRNLLGQSETSLNLGVTVTREDSVFMQFLLRSSIETKKQALCERVGALVELAGGRYIIDSEYPAWGYDPNSKLRPLMRDVYVKMFKEEPRVEAVHTGLECGIFGGHCEGLDSVSFGPNILDIHSINEKLDLASVERMWKFLLEVLKACK</sequence>
<evidence type="ECO:0000256" key="3">
    <source>
        <dbReference type="ARBA" id="ARBA00022670"/>
    </source>
</evidence>
<keyword evidence="5" id="KW-0378">Hydrolase</keyword>
<evidence type="ECO:0000256" key="5">
    <source>
        <dbReference type="ARBA" id="ARBA00022801"/>
    </source>
</evidence>
<dbReference type="EC" id="3.4.13.18" evidence="10"/>
<evidence type="ECO:0000256" key="13">
    <source>
        <dbReference type="ARBA" id="ARBA00071271"/>
    </source>
</evidence>
<accession>A0A4R3JKF3</accession>
<comment type="catalytic activity">
    <reaction evidence="9">
        <text>Hydrolysis of dipeptides, preferentially hydrophobic dipeptides including prolyl amino acids.</text>
        <dbReference type="EC" id="3.4.13.18"/>
    </reaction>
</comment>
<gene>
    <name evidence="19" type="primary">pepD</name>
    <name evidence="20" type="ORF">EDD74_11735</name>
    <name evidence="19" type="ORF">FAEUMB_12230</name>
</gene>
<dbReference type="CDD" id="cd03890">
    <property type="entry name" value="M20_pepD"/>
    <property type="match status" value="1"/>
</dbReference>
<dbReference type="PANTHER" id="PTHR43501:SF1">
    <property type="entry name" value="CYTOSOL NON-SPECIFIC DIPEPTIDASE"/>
    <property type="match status" value="1"/>
</dbReference>
<evidence type="ECO:0000256" key="15">
    <source>
        <dbReference type="ARBA" id="ARBA00076004"/>
    </source>
</evidence>
<keyword evidence="8" id="KW-0170">Cobalt</keyword>
<dbReference type="PANTHER" id="PTHR43501">
    <property type="entry name" value="CYTOSOL NON-SPECIFIC DIPEPTIDASE"/>
    <property type="match status" value="1"/>
</dbReference>
<evidence type="ECO:0000256" key="7">
    <source>
        <dbReference type="ARBA" id="ARBA00023049"/>
    </source>
</evidence>
<dbReference type="GO" id="GO:0046872">
    <property type="term" value="F:metal ion binding"/>
    <property type="evidence" value="ECO:0007669"/>
    <property type="project" value="UniProtKB-KW"/>
</dbReference>
<evidence type="ECO:0000256" key="10">
    <source>
        <dbReference type="ARBA" id="ARBA00038976"/>
    </source>
</evidence>
<dbReference type="PRINTS" id="PR00934">
    <property type="entry name" value="XHISDIPTASE"/>
</dbReference>
<proteinExistence type="inferred from homology"/>
<dbReference type="GO" id="GO:0005829">
    <property type="term" value="C:cytosol"/>
    <property type="evidence" value="ECO:0007669"/>
    <property type="project" value="TreeGrafter"/>
</dbReference>
<comment type="cofactor">
    <cofactor evidence="2">
        <name>Zn(2+)</name>
        <dbReference type="ChEBI" id="CHEBI:29105"/>
    </cofactor>
</comment>
<keyword evidence="7" id="KW-0482">Metalloprotease</keyword>
<evidence type="ECO:0000313" key="21">
    <source>
        <dbReference type="Proteomes" id="UP000294613"/>
    </source>
</evidence>
<evidence type="ECO:0000256" key="6">
    <source>
        <dbReference type="ARBA" id="ARBA00022833"/>
    </source>
</evidence>
<protein>
    <recommendedName>
        <fullName evidence="13">Cytosol non-specific dipeptidase</fullName>
        <ecNumber evidence="10">3.4.13.18</ecNumber>
    </recommendedName>
    <alternativeName>
        <fullName evidence="16">Aminoacyl-histidine dipeptidase</fullName>
    </alternativeName>
    <alternativeName>
        <fullName evidence="15">Beta-alanyl-histidine dipeptidase</fullName>
    </alternativeName>
    <alternativeName>
        <fullName evidence="14">Carnosinase</fullName>
    </alternativeName>
    <alternativeName>
        <fullName evidence="11">Peptidase D</fullName>
    </alternativeName>
    <alternativeName>
        <fullName evidence="17">Xaa-His dipeptidase</fullName>
    </alternativeName>
</protein>
<evidence type="ECO:0000256" key="9">
    <source>
        <dbReference type="ARBA" id="ARBA00036421"/>
    </source>
</evidence>
<keyword evidence="6" id="KW-0862">Zinc</keyword>
<dbReference type="Proteomes" id="UP000294613">
    <property type="component" value="Unassembled WGS sequence"/>
</dbReference>
<dbReference type="RefSeq" id="WP_116441480.1">
    <property type="nucleotide sequence ID" value="NZ_BHEO01000005.1"/>
</dbReference>
<dbReference type="SUPFAM" id="SSF53187">
    <property type="entry name" value="Zn-dependent exopeptidases"/>
    <property type="match status" value="1"/>
</dbReference>
<dbReference type="Pfam" id="PF07687">
    <property type="entry name" value="M20_dimer"/>
    <property type="match status" value="1"/>
</dbReference>
<dbReference type="InterPro" id="IPR002933">
    <property type="entry name" value="Peptidase_M20"/>
</dbReference>
<evidence type="ECO:0000313" key="20">
    <source>
        <dbReference type="EMBL" id="TCS66778.1"/>
    </source>
</evidence>
<reference evidence="19 22" key="1">
    <citation type="journal article" date="2018" name="Int. J. Syst. Evol. Microbiol.">
        <title>Draft Genome Sequence of Faecalimonas umbilicata JCM 30896T, an Acetate-Producing Bacterium Isolated from Human Feces.</title>
        <authorList>
            <person name="Sakamoto M."/>
            <person name="Ikeyama N."/>
            <person name="Yuki M."/>
            <person name="Ohkuma M."/>
        </authorList>
    </citation>
    <scope>NUCLEOTIDE SEQUENCE [LARGE SCALE GENOMIC DNA]</scope>
    <source>
        <strain evidence="19 22">EGH7</strain>
    </source>
</reference>
<comment type="similarity">
    <text evidence="12">Belongs to the peptidase M20C family.</text>
</comment>
<organism evidence="20 21">
    <name type="scientific">Faecalimonas umbilicata</name>
    <dbReference type="NCBI Taxonomy" id="1912855"/>
    <lineage>
        <taxon>Bacteria</taxon>
        <taxon>Bacillati</taxon>
        <taxon>Bacillota</taxon>
        <taxon>Clostridia</taxon>
        <taxon>Lachnospirales</taxon>
        <taxon>Lachnospiraceae</taxon>
        <taxon>Faecalimonas</taxon>
    </lineage>
</organism>
<evidence type="ECO:0000256" key="14">
    <source>
        <dbReference type="ARBA" id="ARBA00075285"/>
    </source>
</evidence>
<dbReference type="AlphaFoldDB" id="A0A4R3JKF3"/>